<reference evidence="4" key="1">
    <citation type="journal article" date="2019" name="Int. J. Syst. Evol. Microbiol.">
        <title>The Global Catalogue of Microorganisms (GCM) 10K type strain sequencing project: providing services to taxonomists for standard genome sequencing and annotation.</title>
        <authorList>
            <consortium name="The Broad Institute Genomics Platform"/>
            <consortium name="The Broad Institute Genome Sequencing Center for Infectious Disease"/>
            <person name="Wu L."/>
            <person name="Ma J."/>
        </authorList>
    </citation>
    <scope>NUCLEOTIDE SEQUENCE [LARGE SCALE GENOMIC DNA]</scope>
    <source>
        <strain evidence="4">CGMCC 1.15774</strain>
    </source>
</reference>
<proteinExistence type="predicted"/>
<dbReference type="PANTHER" id="PTHR37299:SF1">
    <property type="entry name" value="STAGE 0 SPORULATION PROTEIN A HOMOLOG"/>
    <property type="match status" value="1"/>
</dbReference>
<evidence type="ECO:0000259" key="2">
    <source>
        <dbReference type="PROSITE" id="PS50930"/>
    </source>
</evidence>
<dbReference type="EMBL" id="JBHSCL010000009">
    <property type="protein sequence ID" value="MFC4221567.1"/>
    <property type="molecule type" value="Genomic_DNA"/>
</dbReference>
<feature type="domain" description="HTH LytTR-type" evidence="2">
    <location>
        <begin position="148"/>
        <end position="246"/>
    </location>
</feature>
<sequence>MSKPISLISVFVLLNMGIGRMFQESLGIPCFSELSILAITSFVFWTASAKQIKVWSQKWSFNPHSKSLLIQGGLGLSASALNIIVGQLLVVFLMTTVFQCTSPSFNVLNAGLTNNIAVNLLCYFFLLFHFVGNESNSTTSTSEKPEQIKVSKNGRQFILHPKEILYVETNNNCIVLHTEKGKFVKYQSLLAFQKQVSSNNFGRVHRSYLVNSNCIDSFQKNKNGDGTLYLKNGAKLKFSRTYFKNFIGSDSATHD</sequence>
<evidence type="ECO:0000256" key="1">
    <source>
        <dbReference type="SAM" id="Phobius"/>
    </source>
</evidence>
<feature type="transmembrane region" description="Helical" evidence="1">
    <location>
        <begin position="68"/>
        <end position="92"/>
    </location>
</feature>
<dbReference type="SMART" id="SM00850">
    <property type="entry name" value="LytTR"/>
    <property type="match status" value="1"/>
</dbReference>
<dbReference type="RefSeq" id="WP_379766472.1">
    <property type="nucleotide sequence ID" value="NZ_JBHSCL010000009.1"/>
</dbReference>
<dbReference type="Proteomes" id="UP001595841">
    <property type="component" value="Unassembled WGS sequence"/>
</dbReference>
<accession>A0ABV8PNM7</accession>
<keyword evidence="4" id="KW-1185">Reference proteome</keyword>
<dbReference type="InterPro" id="IPR046947">
    <property type="entry name" value="LytR-like"/>
</dbReference>
<dbReference type="Gene3D" id="2.40.50.1020">
    <property type="entry name" value="LytTr DNA-binding domain"/>
    <property type="match status" value="1"/>
</dbReference>
<keyword evidence="1" id="KW-0812">Transmembrane</keyword>
<feature type="transmembrane region" description="Helical" evidence="1">
    <location>
        <begin position="112"/>
        <end position="131"/>
    </location>
</feature>
<comment type="caution">
    <text evidence="3">The sequence shown here is derived from an EMBL/GenBank/DDBJ whole genome shotgun (WGS) entry which is preliminary data.</text>
</comment>
<dbReference type="Pfam" id="PF04397">
    <property type="entry name" value="LytTR"/>
    <property type="match status" value="1"/>
</dbReference>
<dbReference type="PANTHER" id="PTHR37299">
    <property type="entry name" value="TRANSCRIPTIONAL REGULATOR-RELATED"/>
    <property type="match status" value="1"/>
</dbReference>
<name>A0ABV8PNM7_9FLAO</name>
<dbReference type="PROSITE" id="PS50930">
    <property type="entry name" value="HTH_LYTTR"/>
    <property type="match status" value="1"/>
</dbReference>
<evidence type="ECO:0000313" key="3">
    <source>
        <dbReference type="EMBL" id="MFC4221567.1"/>
    </source>
</evidence>
<evidence type="ECO:0000313" key="4">
    <source>
        <dbReference type="Proteomes" id="UP001595841"/>
    </source>
</evidence>
<organism evidence="3 4">
    <name type="scientific">Flagellimonas marina</name>
    <dbReference type="NCBI Taxonomy" id="1775168"/>
    <lineage>
        <taxon>Bacteria</taxon>
        <taxon>Pseudomonadati</taxon>
        <taxon>Bacteroidota</taxon>
        <taxon>Flavobacteriia</taxon>
        <taxon>Flavobacteriales</taxon>
        <taxon>Flavobacteriaceae</taxon>
        <taxon>Flagellimonas</taxon>
    </lineage>
</organism>
<dbReference type="InterPro" id="IPR007492">
    <property type="entry name" value="LytTR_DNA-bd_dom"/>
</dbReference>
<keyword evidence="1" id="KW-1133">Transmembrane helix</keyword>
<feature type="transmembrane region" description="Helical" evidence="1">
    <location>
        <begin position="26"/>
        <end position="47"/>
    </location>
</feature>
<gene>
    <name evidence="3" type="ORF">ACFOWS_15555</name>
</gene>
<protein>
    <submittedName>
        <fullName evidence="3">LytR/AlgR family response regulator transcription factor</fullName>
    </submittedName>
</protein>
<keyword evidence="1" id="KW-0472">Membrane</keyword>